<dbReference type="AlphaFoldDB" id="A0AAQ0LP06"/>
<evidence type="ECO:0000313" key="2">
    <source>
        <dbReference type="Proteomes" id="UP000284772"/>
    </source>
</evidence>
<gene>
    <name evidence="1" type="ORF">DWX27_13260</name>
</gene>
<evidence type="ECO:0000313" key="1">
    <source>
        <dbReference type="EMBL" id="RGT50924.1"/>
    </source>
</evidence>
<dbReference type="Proteomes" id="UP000284772">
    <property type="component" value="Unassembled WGS sequence"/>
</dbReference>
<organism evidence="1 2">
    <name type="scientific">Bacteroides intestinalis</name>
    <dbReference type="NCBI Taxonomy" id="329854"/>
    <lineage>
        <taxon>Bacteria</taxon>
        <taxon>Pseudomonadati</taxon>
        <taxon>Bacteroidota</taxon>
        <taxon>Bacteroidia</taxon>
        <taxon>Bacteroidales</taxon>
        <taxon>Bacteroidaceae</taxon>
        <taxon>Bacteroides</taxon>
    </lineage>
</organism>
<proteinExistence type="predicted"/>
<accession>A0AAQ0LP06</accession>
<dbReference type="EMBL" id="QRWT01000013">
    <property type="protein sequence ID" value="RGT50924.1"/>
    <property type="molecule type" value="Genomic_DNA"/>
</dbReference>
<comment type="caution">
    <text evidence="1">The sequence shown here is derived from an EMBL/GenBank/DDBJ whole genome shotgun (WGS) entry which is preliminary data.</text>
</comment>
<sequence length="91" mass="10553">MLMDELLKEKLFSLLSEPSQVTNEEMQSAYGCFTEQVKTVGQSENFYSEVFRMLSITRVELVFIETLYRHEQGEKCPKIRLSSKGFSPCQC</sequence>
<protein>
    <submittedName>
        <fullName evidence="1">Uncharacterized protein</fullName>
    </submittedName>
</protein>
<name>A0AAQ0LP06_9BACE</name>
<reference evidence="1 2" key="1">
    <citation type="submission" date="2018-08" db="EMBL/GenBank/DDBJ databases">
        <title>A genome reference for cultivated species of the human gut microbiota.</title>
        <authorList>
            <person name="Zou Y."/>
            <person name="Xue W."/>
            <person name="Luo G."/>
        </authorList>
    </citation>
    <scope>NUCLEOTIDE SEQUENCE [LARGE SCALE GENOMIC DNA]</scope>
    <source>
        <strain evidence="1 2">AF19-10AC</strain>
    </source>
</reference>